<organism evidence="5 6">
    <name type="scientific">Mycena albidolilacea</name>
    <dbReference type="NCBI Taxonomy" id="1033008"/>
    <lineage>
        <taxon>Eukaryota</taxon>
        <taxon>Fungi</taxon>
        <taxon>Dikarya</taxon>
        <taxon>Basidiomycota</taxon>
        <taxon>Agaricomycotina</taxon>
        <taxon>Agaricomycetes</taxon>
        <taxon>Agaricomycetidae</taxon>
        <taxon>Agaricales</taxon>
        <taxon>Marasmiineae</taxon>
        <taxon>Mycenaceae</taxon>
        <taxon>Mycena</taxon>
    </lineage>
</organism>
<gene>
    <name evidence="5" type="ORF">DFH08DRAFT_859143</name>
</gene>
<reference evidence="5" key="1">
    <citation type="submission" date="2023-03" db="EMBL/GenBank/DDBJ databases">
        <title>Massive genome expansion in bonnet fungi (Mycena s.s.) driven by repeated elements and novel gene families across ecological guilds.</title>
        <authorList>
            <consortium name="Lawrence Berkeley National Laboratory"/>
            <person name="Harder C.B."/>
            <person name="Miyauchi S."/>
            <person name="Viragh M."/>
            <person name="Kuo A."/>
            <person name="Thoen E."/>
            <person name="Andreopoulos B."/>
            <person name="Lu D."/>
            <person name="Skrede I."/>
            <person name="Drula E."/>
            <person name="Henrissat B."/>
            <person name="Morin E."/>
            <person name="Kohler A."/>
            <person name="Barry K."/>
            <person name="LaButti K."/>
            <person name="Morin E."/>
            <person name="Salamov A."/>
            <person name="Lipzen A."/>
            <person name="Mereny Z."/>
            <person name="Hegedus B."/>
            <person name="Baldrian P."/>
            <person name="Stursova M."/>
            <person name="Weitz H."/>
            <person name="Taylor A."/>
            <person name="Grigoriev I.V."/>
            <person name="Nagy L.G."/>
            <person name="Martin F."/>
            <person name="Kauserud H."/>
        </authorList>
    </citation>
    <scope>NUCLEOTIDE SEQUENCE</scope>
    <source>
        <strain evidence="5">CBHHK002</strain>
    </source>
</reference>
<comment type="pathway">
    <text evidence="1">Mycotoxin biosynthesis.</text>
</comment>
<dbReference type="Proteomes" id="UP001218218">
    <property type="component" value="Unassembled WGS sequence"/>
</dbReference>
<evidence type="ECO:0000313" key="6">
    <source>
        <dbReference type="Proteomes" id="UP001218218"/>
    </source>
</evidence>
<comment type="caution">
    <text evidence="5">The sequence shown here is derived from an EMBL/GenBank/DDBJ whole genome shotgun (WGS) entry which is preliminary data.</text>
</comment>
<proteinExistence type="inferred from homology"/>
<dbReference type="Pfam" id="PF11807">
    <property type="entry name" value="UstYa"/>
    <property type="match status" value="1"/>
</dbReference>
<keyword evidence="4" id="KW-0812">Transmembrane</keyword>
<keyword evidence="4" id="KW-1133">Transmembrane helix</keyword>
<keyword evidence="4" id="KW-0472">Membrane</keyword>
<accession>A0AAD7EVP7</accession>
<protein>
    <recommendedName>
        <fullName evidence="7">Oxidase ustYa</fullName>
    </recommendedName>
</protein>
<evidence type="ECO:0000256" key="3">
    <source>
        <dbReference type="ARBA" id="ARBA00035112"/>
    </source>
</evidence>
<name>A0AAD7EVP7_9AGAR</name>
<sequence length="212" mass="24591">MFNQEKILSTLLISLSLVSMFFTYTLLDYVRTVTTQASLPQGKAYRKPREAHSYSYVGDDFPSTLPGVLDRKVKMVVEESIHYSLSPEARPAWYAAFPDGVGSVRLGSHHRAFFVSMYHELHCLQQFRDTLVDPNPRVPWVHLHHCLNYLRERALCQADLTLEPGDFTQRNFAQERVGATHLCRDWTAVISTVEHNWNDWVSVWKEFHNVTH</sequence>
<dbReference type="PANTHER" id="PTHR33365:SF11">
    <property type="entry name" value="TAT PATHWAY SIGNAL SEQUENCE"/>
    <property type="match status" value="1"/>
</dbReference>
<evidence type="ECO:0008006" key="7">
    <source>
        <dbReference type="Google" id="ProtNLM"/>
    </source>
</evidence>
<dbReference type="PANTHER" id="PTHR33365">
    <property type="entry name" value="YALI0B05434P"/>
    <property type="match status" value="1"/>
</dbReference>
<evidence type="ECO:0000313" key="5">
    <source>
        <dbReference type="EMBL" id="KAJ7352498.1"/>
    </source>
</evidence>
<evidence type="ECO:0000256" key="1">
    <source>
        <dbReference type="ARBA" id="ARBA00004685"/>
    </source>
</evidence>
<evidence type="ECO:0000256" key="2">
    <source>
        <dbReference type="ARBA" id="ARBA00023002"/>
    </source>
</evidence>
<dbReference type="GO" id="GO:0016491">
    <property type="term" value="F:oxidoreductase activity"/>
    <property type="evidence" value="ECO:0007669"/>
    <property type="project" value="UniProtKB-KW"/>
</dbReference>
<dbReference type="GO" id="GO:0043386">
    <property type="term" value="P:mycotoxin biosynthetic process"/>
    <property type="evidence" value="ECO:0007669"/>
    <property type="project" value="InterPro"/>
</dbReference>
<feature type="transmembrane region" description="Helical" evidence="4">
    <location>
        <begin position="7"/>
        <end position="27"/>
    </location>
</feature>
<keyword evidence="6" id="KW-1185">Reference proteome</keyword>
<keyword evidence="2" id="KW-0560">Oxidoreductase</keyword>
<evidence type="ECO:0000256" key="4">
    <source>
        <dbReference type="SAM" id="Phobius"/>
    </source>
</evidence>
<dbReference type="InterPro" id="IPR021765">
    <property type="entry name" value="UstYa-like"/>
</dbReference>
<dbReference type="AlphaFoldDB" id="A0AAD7EVP7"/>
<comment type="similarity">
    <text evidence="3">Belongs to the ustYa family.</text>
</comment>
<dbReference type="EMBL" id="JARIHO010000012">
    <property type="protein sequence ID" value="KAJ7352498.1"/>
    <property type="molecule type" value="Genomic_DNA"/>
</dbReference>